<accession>A0A2C9CVY5</accession>
<feature type="coiled-coil region" evidence="1">
    <location>
        <begin position="63"/>
        <end position="90"/>
    </location>
</feature>
<gene>
    <name evidence="2" type="ORF">SAMN06273572_11041</name>
</gene>
<evidence type="ECO:0008006" key="4">
    <source>
        <dbReference type="Google" id="ProtNLM"/>
    </source>
</evidence>
<dbReference type="Proteomes" id="UP000220034">
    <property type="component" value="Unassembled WGS sequence"/>
</dbReference>
<organism evidence="2 3">
    <name type="scientific">Pontivivens marinum</name>
    <dbReference type="NCBI Taxonomy" id="1690039"/>
    <lineage>
        <taxon>Bacteria</taxon>
        <taxon>Pseudomonadati</taxon>
        <taxon>Pseudomonadota</taxon>
        <taxon>Alphaproteobacteria</taxon>
        <taxon>Rhodobacterales</taxon>
        <taxon>Paracoccaceae</taxon>
        <taxon>Pontivivens</taxon>
    </lineage>
</organism>
<sequence length="152" mass="16408">MMQSLPSLLAPQKGETVIDYWVSMSPAAPIFGVEWRFSSLFKETMPKAAGTPAMASSVVLTEGDMHDEDLEEAEEEAQAIEAAAMDDLTALKGVGPKMAAELNAMGLTTFAQLAEMTEANILDLSEKLSAFRDRPVRDDWVGQARALMGAPE</sequence>
<dbReference type="AlphaFoldDB" id="A0A2C9CVY5"/>
<keyword evidence="1" id="KW-0175">Coiled coil</keyword>
<evidence type="ECO:0000313" key="2">
    <source>
        <dbReference type="EMBL" id="SOH95370.1"/>
    </source>
</evidence>
<dbReference type="RefSeq" id="WP_097931806.1">
    <property type="nucleotide sequence ID" value="NZ_OCTN01000010.1"/>
</dbReference>
<dbReference type="EMBL" id="OCTN01000010">
    <property type="protein sequence ID" value="SOH95370.1"/>
    <property type="molecule type" value="Genomic_DNA"/>
</dbReference>
<keyword evidence="3" id="KW-1185">Reference proteome</keyword>
<proteinExistence type="predicted"/>
<dbReference type="Gene3D" id="1.10.150.20">
    <property type="entry name" value="5' to 3' exonuclease, C-terminal subdomain"/>
    <property type="match status" value="1"/>
</dbReference>
<evidence type="ECO:0000256" key="1">
    <source>
        <dbReference type="SAM" id="Coils"/>
    </source>
</evidence>
<protein>
    <recommendedName>
        <fullName evidence="4">DUF4332 domain-containing protein</fullName>
    </recommendedName>
</protein>
<reference evidence="3" key="1">
    <citation type="submission" date="2017-09" db="EMBL/GenBank/DDBJ databases">
        <authorList>
            <person name="Varghese N."/>
            <person name="Submissions S."/>
        </authorList>
    </citation>
    <scope>NUCLEOTIDE SEQUENCE [LARGE SCALE GENOMIC DNA]</scope>
    <source>
        <strain evidence="3">C7</strain>
    </source>
</reference>
<evidence type="ECO:0000313" key="3">
    <source>
        <dbReference type="Proteomes" id="UP000220034"/>
    </source>
</evidence>
<dbReference type="OrthoDB" id="9807941at2"/>
<name>A0A2C9CVY5_9RHOB</name>